<reference evidence="1 2" key="1">
    <citation type="submission" date="2017-07" db="EMBL/GenBank/DDBJ databases">
        <title>Complete genome sequence of Actinoalloteichus hoggarensis DSM 45943, type strain of Actinoalloteichus hoggarensis.</title>
        <authorList>
            <person name="Ruckert C."/>
            <person name="Nouioui I."/>
            <person name="Willmese J."/>
            <person name="van Wezel G."/>
            <person name="Klenk H.-P."/>
            <person name="Kalinowski J."/>
            <person name="Zotchev S.B."/>
        </authorList>
    </citation>
    <scope>NUCLEOTIDE SEQUENCE [LARGE SCALE GENOMIC DNA]</scope>
    <source>
        <strain evidence="1 2">DSM 45943</strain>
    </source>
</reference>
<name>A0A221W308_9PSEU</name>
<sequence length="53" mass="5268">MSAESLTTRRPPPRAFSDAEAVVPSPVDAVRAVGPVIAATPGAGVISEAAPRA</sequence>
<accession>A0A221W308</accession>
<gene>
    <name evidence="1" type="ORF">AHOG_12250</name>
</gene>
<protein>
    <submittedName>
        <fullName evidence="1">Uncharacterized protein</fullName>
    </submittedName>
</protein>
<proteinExistence type="predicted"/>
<evidence type="ECO:0000313" key="1">
    <source>
        <dbReference type="EMBL" id="ASO20093.1"/>
    </source>
</evidence>
<evidence type="ECO:0000313" key="2">
    <source>
        <dbReference type="Proteomes" id="UP000204221"/>
    </source>
</evidence>
<keyword evidence="2" id="KW-1185">Reference proteome</keyword>
<dbReference type="AlphaFoldDB" id="A0A221W308"/>
<dbReference type="KEGG" id="ahg:AHOG_12250"/>
<organism evidence="1 2">
    <name type="scientific">Actinoalloteichus hoggarensis</name>
    <dbReference type="NCBI Taxonomy" id="1470176"/>
    <lineage>
        <taxon>Bacteria</taxon>
        <taxon>Bacillati</taxon>
        <taxon>Actinomycetota</taxon>
        <taxon>Actinomycetes</taxon>
        <taxon>Pseudonocardiales</taxon>
        <taxon>Pseudonocardiaceae</taxon>
        <taxon>Actinoalloteichus</taxon>
    </lineage>
</organism>
<dbReference type="Proteomes" id="UP000204221">
    <property type="component" value="Chromosome"/>
</dbReference>
<dbReference type="EMBL" id="CP022521">
    <property type="protein sequence ID" value="ASO20093.1"/>
    <property type="molecule type" value="Genomic_DNA"/>
</dbReference>